<dbReference type="KEGG" id="hpel:HZS54_23355"/>
<dbReference type="PIRSF" id="PIRSF000429">
    <property type="entry name" value="Ac-CoA_Ac_transf"/>
    <property type="match status" value="1"/>
</dbReference>
<dbReference type="GeneID" id="56085594"/>
<evidence type="ECO:0000259" key="6">
    <source>
        <dbReference type="Pfam" id="PF02803"/>
    </source>
</evidence>
<gene>
    <name evidence="7" type="ORF">HZS54_23355</name>
</gene>
<dbReference type="PANTHER" id="PTHR18919">
    <property type="entry name" value="ACETYL-COA C-ACYLTRANSFERASE"/>
    <property type="match status" value="1"/>
</dbReference>
<dbReference type="AlphaFoldDB" id="A0A7D5TIY8"/>
<dbReference type="OrthoDB" id="25212at2157"/>
<organism evidence="7 8">
    <name type="scientific">Halosimplex pelagicum</name>
    <dbReference type="NCBI Taxonomy" id="869886"/>
    <lineage>
        <taxon>Archaea</taxon>
        <taxon>Methanobacteriati</taxon>
        <taxon>Methanobacteriota</taxon>
        <taxon>Stenosarchaea group</taxon>
        <taxon>Halobacteria</taxon>
        <taxon>Halobacteriales</taxon>
        <taxon>Haloarculaceae</taxon>
        <taxon>Halosimplex</taxon>
    </lineage>
</organism>
<reference evidence="7 8" key="1">
    <citation type="submission" date="2020-07" db="EMBL/GenBank/DDBJ databases">
        <title>Halosimplex litoreum sp. nov. and Halosimplex rubrum sp. nov., isolated from different salt environments.</title>
        <authorList>
            <person name="Cui H."/>
        </authorList>
    </citation>
    <scope>NUCLEOTIDE SEQUENCE [LARGE SCALE GENOMIC DNA]</scope>
    <source>
        <strain evidence="7 8">R2</strain>
    </source>
</reference>
<evidence type="ECO:0000313" key="8">
    <source>
        <dbReference type="Proteomes" id="UP000509346"/>
    </source>
</evidence>
<accession>A0A7D5TIY8</accession>
<dbReference type="Gene3D" id="3.40.47.10">
    <property type="match status" value="2"/>
</dbReference>
<proteinExistence type="inferred from homology"/>
<dbReference type="PROSITE" id="PS00737">
    <property type="entry name" value="THIOLASE_2"/>
    <property type="match status" value="1"/>
</dbReference>
<dbReference type="InterPro" id="IPR020616">
    <property type="entry name" value="Thiolase_N"/>
</dbReference>
<keyword evidence="3" id="KW-0414">Isoprene biosynthesis</keyword>
<evidence type="ECO:0000256" key="3">
    <source>
        <dbReference type="ARBA" id="ARBA00023229"/>
    </source>
</evidence>
<dbReference type="InterPro" id="IPR020617">
    <property type="entry name" value="Thiolase_C"/>
</dbReference>
<dbReference type="Pfam" id="PF00108">
    <property type="entry name" value="Thiolase_N"/>
    <property type="match status" value="1"/>
</dbReference>
<dbReference type="Proteomes" id="UP000509346">
    <property type="component" value="Chromosome"/>
</dbReference>
<keyword evidence="8" id="KW-1185">Reference proteome</keyword>
<evidence type="ECO:0000256" key="1">
    <source>
        <dbReference type="ARBA" id="ARBA00010982"/>
    </source>
</evidence>
<dbReference type="InterPro" id="IPR016039">
    <property type="entry name" value="Thiolase-like"/>
</dbReference>
<evidence type="ECO:0000256" key="4">
    <source>
        <dbReference type="ARBA" id="ARBA00023315"/>
    </source>
</evidence>
<dbReference type="InterPro" id="IPR002155">
    <property type="entry name" value="Thiolase"/>
</dbReference>
<dbReference type="CDD" id="cd00751">
    <property type="entry name" value="thiolase"/>
    <property type="match status" value="1"/>
</dbReference>
<dbReference type="InterPro" id="IPR020613">
    <property type="entry name" value="Thiolase_CS"/>
</dbReference>
<dbReference type="GO" id="GO:0008299">
    <property type="term" value="P:isoprenoid biosynthetic process"/>
    <property type="evidence" value="ECO:0007669"/>
    <property type="project" value="UniProtKB-KW"/>
</dbReference>
<evidence type="ECO:0000256" key="2">
    <source>
        <dbReference type="ARBA" id="ARBA00022679"/>
    </source>
</evidence>
<comment type="similarity">
    <text evidence="1">Belongs to the thiolase-like superfamily. Thiolase family.</text>
</comment>
<dbReference type="RefSeq" id="WP_179919481.1">
    <property type="nucleotide sequence ID" value="NZ_CP058909.1"/>
</dbReference>
<keyword evidence="2" id="KW-0808">Transferase</keyword>
<feature type="domain" description="Thiolase C-terminal" evidence="6">
    <location>
        <begin position="267"/>
        <end position="385"/>
    </location>
</feature>
<feature type="domain" description="Thiolase N-terminal" evidence="5">
    <location>
        <begin position="4"/>
        <end position="257"/>
    </location>
</feature>
<keyword evidence="4" id="KW-0012">Acyltransferase</keyword>
<evidence type="ECO:0000313" key="7">
    <source>
        <dbReference type="EMBL" id="QLH84396.1"/>
    </source>
</evidence>
<dbReference type="NCBIfam" id="TIGR01930">
    <property type="entry name" value="AcCoA-C-Actrans"/>
    <property type="match status" value="1"/>
</dbReference>
<sequence>MTDVVIVDGSRTAHGAMLGSLSDVRAPDLGATVLEDLIDRSGVEPVDLDWVGLGNAVQAGVGQVPARQAVTRAGLPENTPATTVNEASGSGLRAITLAADRIAAGRADIAVGGGMESMSNAPYLLRELREGRRHGDTELVDSMIFDALWDVGYDAHMGELTERLTEAHDISREEQDRYALRSNRRAAESVEDGRFDEELVPVEVDDRLVTTDEGPRADSSLDRLGQLPPAFRDEGTITPGNASKLADGAGGVVLASAEAAREHGLGPMVHVEDYAVAYRDPAEFSQAVGDAIENLLDRNELAVDDVDHYEVNEAFAAQTVYVRDRLGIPEERLNPLGGAVALGHPIGASGGILTTTLAHAMVREDHDYGVVGMSVGGGGAVMALLSR</sequence>
<dbReference type="GO" id="GO:0016747">
    <property type="term" value="F:acyltransferase activity, transferring groups other than amino-acyl groups"/>
    <property type="evidence" value="ECO:0007669"/>
    <property type="project" value="InterPro"/>
</dbReference>
<dbReference type="SUPFAM" id="SSF53901">
    <property type="entry name" value="Thiolase-like"/>
    <property type="match status" value="2"/>
</dbReference>
<dbReference type="PANTHER" id="PTHR18919:SF107">
    <property type="entry name" value="ACETYL-COA ACETYLTRANSFERASE, CYTOSOLIC"/>
    <property type="match status" value="1"/>
</dbReference>
<protein>
    <submittedName>
        <fullName evidence="7">Thiolase family protein</fullName>
    </submittedName>
</protein>
<dbReference type="EMBL" id="CP058909">
    <property type="protein sequence ID" value="QLH84396.1"/>
    <property type="molecule type" value="Genomic_DNA"/>
</dbReference>
<name>A0A7D5TIY8_9EURY</name>
<dbReference type="Pfam" id="PF02803">
    <property type="entry name" value="Thiolase_C"/>
    <property type="match status" value="1"/>
</dbReference>
<evidence type="ECO:0000259" key="5">
    <source>
        <dbReference type="Pfam" id="PF00108"/>
    </source>
</evidence>